<organism evidence="2 3">
    <name type="scientific">Sphingobium fuliginis (strain ATCC 27551)</name>
    <dbReference type="NCBI Taxonomy" id="336203"/>
    <lineage>
        <taxon>Bacteria</taxon>
        <taxon>Pseudomonadati</taxon>
        <taxon>Pseudomonadota</taxon>
        <taxon>Alphaproteobacteria</taxon>
        <taxon>Sphingomonadales</taxon>
        <taxon>Sphingomonadaceae</taxon>
        <taxon>Sphingobium</taxon>
    </lineage>
</organism>
<gene>
    <name evidence="2" type="ORF">SFOMI_3136</name>
</gene>
<feature type="compositionally biased region" description="Basic residues" evidence="1">
    <location>
        <begin position="1"/>
        <end position="10"/>
    </location>
</feature>
<sequence length="53" mass="5638">MPRRISSSRRKSGEAGAIWDVGTGDGEWGADMPVGSRLRGKGARILAVPENND</sequence>
<evidence type="ECO:0000313" key="2">
    <source>
        <dbReference type="EMBL" id="GAY22578.1"/>
    </source>
</evidence>
<reference evidence="2 3" key="1">
    <citation type="journal article" date="2013" name="Biodegradation">
        <title>Occurrence of 4-tert-butylphenol (4-t-BP) biodegradation in an aquatic sample caused by the presence of Spirodela polyrrhiza and isolation of a 4-t-BP-utilizing bacterium.</title>
        <authorList>
            <person name="Ogata Y."/>
            <person name="Toyama T."/>
            <person name="Yu N."/>
            <person name="Wang X."/>
            <person name="Sei K."/>
            <person name="Ike M."/>
        </authorList>
    </citation>
    <scope>NUCLEOTIDE SEQUENCE [LARGE SCALE GENOMIC DNA]</scope>
    <source>
        <strain evidence="2 3">OMI</strain>
    </source>
</reference>
<evidence type="ECO:0000313" key="3">
    <source>
        <dbReference type="Proteomes" id="UP000221538"/>
    </source>
</evidence>
<reference evidence="2 3" key="2">
    <citation type="journal article" date="2013" name="Environ. Sci. Technol.">
        <title>The 4-tert-butylphenol-utilizing bacterium Sphingobium fuliginis OMI can degrade bisphenols via phenolic ring hydroxylation and meta-cleavage pathway.</title>
        <authorList>
            <person name="Ogata Y."/>
            <person name="Goda S."/>
            <person name="Toyama T."/>
            <person name="Sei K."/>
            <person name="Ike M."/>
        </authorList>
    </citation>
    <scope>NUCLEOTIDE SEQUENCE [LARGE SCALE GENOMIC DNA]</scope>
    <source>
        <strain evidence="2 3">OMI</strain>
    </source>
</reference>
<evidence type="ECO:0000256" key="1">
    <source>
        <dbReference type="SAM" id="MobiDB-lite"/>
    </source>
</evidence>
<protein>
    <submittedName>
        <fullName evidence="2">Uncharacterized protein</fullName>
    </submittedName>
</protein>
<name>A0A292ZHL5_SPHSA</name>
<proteinExistence type="predicted"/>
<accession>A0A292ZHL5</accession>
<dbReference type="Proteomes" id="UP000221538">
    <property type="component" value="Unassembled WGS sequence"/>
</dbReference>
<comment type="caution">
    <text evidence="2">The sequence shown here is derived from an EMBL/GenBank/DDBJ whole genome shotgun (WGS) entry which is preliminary data.</text>
</comment>
<feature type="region of interest" description="Disordered" evidence="1">
    <location>
        <begin position="1"/>
        <end position="33"/>
    </location>
</feature>
<dbReference type="AlphaFoldDB" id="A0A292ZHL5"/>
<dbReference type="EMBL" id="BEWI01000032">
    <property type="protein sequence ID" value="GAY22578.1"/>
    <property type="molecule type" value="Genomic_DNA"/>
</dbReference>